<keyword evidence="1" id="KW-0732">Signal</keyword>
<evidence type="ECO:0000313" key="2">
    <source>
        <dbReference type="EMBL" id="MFC5829541.1"/>
    </source>
</evidence>
<protein>
    <recommendedName>
        <fullName evidence="4">Secreted protein</fullName>
    </recommendedName>
</protein>
<organism evidence="2 3">
    <name type="scientific">Nonomuraea insulae</name>
    <dbReference type="NCBI Taxonomy" id="1616787"/>
    <lineage>
        <taxon>Bacteria</taxon>
        <taxon>Bacillati</taxon>
        <taxon>Actinomycetota</taxon>
        <taxon>Actinomycetes</taxon>
        <taxon>Streptosporangiales</taxon>
        <taxon>Streptosporangiaceae</taxon>
        <taxon>Nonomuraea</taxon>
    </lineage>
</organism>
<dbReference type="Proteomes" id="UP001596058">
    <property type="component" value="Unassembled WGS sequence"/>
</dbReference>
<proteinExistence type="predicted"/>
<dbReference type="EMBL" id="JBHSPA010000047">
    <property type="protein sequence ID" value="MFC5829541.1"/>
    <property type="molecule type" value="Genomic_DNA"/>
</dbReference>
<comment type="caution">
    <text evidence="2">The sequence shown here is derived from an EMBL/GenBank/DDBJ whole genome shotgun (WGS) entry which is preliminary data.</text>
</comment>
<sequence>MKARQMGGACAVAIALLTTGAITGSGAAMADDHQAPSRVTVCGTGPVYRSSHVRIEVKCDIRVNVERRKHTDEPADYVADDQLLENMDELAEQ</sequence>
<gene>
    <name evidence="2" type="ORF">ACFPZ3_37250</name>
</gene>
<reference evidence="3" key="1">
    <citation type="journal article" date="2019" name="Int. J. Syst. Evol. Microbiol.">
        <title>The Global Catalogue of Microorganisms (GCM) 10K type strain sequencing project: providing services to taxonomists for standard genome sequencing and annotation.</title>
        <authorList>
            <consortium name="The Broad Institute Genomics Platform"/>
            <consortium name="The Broad Institute Genome Sequencing Center for Infectious Disease"/>
            <person name="Wu L."/>
            <person name="Ma J."/>
        </authorList>
    </citation>
    <scope>NUCLEOTIDE SEQUENCE [LARGE SCALE GENOMIC DNA]</scope>
    <source>
        <strain evidence="3">CCUG 53903</strain>
    </source>
</reference>
<dbReference type="RefSeq" id="WP_379519035.1">
    <property type="nucleotide sequence ID" value="NZ_JBHSPA010000047.1"/>
</dbReference>
<accession>A0ABW1CYM8</accession>
<feature type="chain" id="PRO_5046360556" description="Secreted protein" evidence="1">
    <location>
        <begin position="31"/>
        <end position="93"/>
    </location>
</feature>
<evidence type="ECO:0008006" key="4">
    <source>
        <dbReference type="Google" id="ProtNLM"/>
    </source>
</evidence>
<name>A0ABW1CYM8_9ACTN</name>
<feature type="signal peptide" evidence="1">
    <location>
        <begin position="1"/>
        <end position="30"/>
    </location>
</feature>
<evidence type="ECO:0000256" key="1">
    <source>
        <dbReference type="SAM" id="SignalP"/>
    </source>
</evidence>
<keyword evidence="3" id="KW-1185">Reference proteome</keyword>
<evidence type="ECO:0000313" key="3">
    <source>
        <dbReference type="Proteomes" id="UP001596058"/>
    </source>
</evidence>